<protein>
    <submittedName>
        <fullName evidence="1">Uncharacterized protein</fullName>
    </submittedName>
</protein>
<sequence>MATQTCCIPQSGLDKESNTGSLILRLYSFLQTRFYFMLVIKRCILV</sequence>
<proteinExistence type="predicted"/>
<dbReference type="AlphaFoldDB" id="A0A0E9XRP2"/>
<evidence type="ECO:0000313" key="1">
    <source>
        <dbReference type="EMBL" id="JAI05408.1"/>
    </source>
</evidence>
<accession>A0A0E9XRP2</accession>
<reference evidence="1" key="1">
    <citation type="submission" date="2014-11" db="EMBL/GenBank/DDBJ databases">
        <authorList>
            <person name="Amaro Gonzalez C."/>
        </authorList>
    </citation>
    <scope>NUCLEOTIDE SEQUENCE</scope>
</reference>
<organism evidence="1">
    <name type="scientific">Anguilla anguilla</name>
    <name type="common">European freshwater eel</name>
    <name type="synonym">Muraena anguilla</name>
    <dbReference type="NCBI Taxonomy" id="7936"/>
    <lineage>
        <taxon>Eukaryota</taxon>
        <taxon>Metazoa</taxon>
        <taxon>Chordata</taxon>
        <taxon>Craniata</taxon>
        <taxon>Vertebrata</taxon>
        <taxon>Euteleostomi</taxon>
        <taxon>Actinopterygii</taxon>
        <taxon>Neopterygii</taxon>
        <taxon>Teleostei</taxon>
        <taxon>Anguilliformes</taxon>
        <taxon>Anguillidae</taxon>
        <taxon>Anguilla</taxon>
    </lineage>
</organism>
<name>A0A0E9XRP2_ANGAN</name>
<dbReference type="EMBL" id="GBXM01003170">
    <property type="protein sequence ID" value="JAI05408.1"/>
    <property type="molecule type" value="Transcribed_RNA"/>
</dbReference>
<reference evidence="1" key="2">
    <citation type="journal article" date="2015" name="Fish Shellfish Immunol.">
        <title>Early steps in the European eel (Anguilla anguilla)-Vibrio vulnificus interaction in the gills: Role of the RtxA13 toxin.</title>
        <authorList>
            <person name="Callol A."/>
            <person name="Pajuelo D."/>
            <person name="Ebbesson L."/>
            <person name="Teles M."/>
            <person name="MacKenzie S."/>
            <person name="Amaro C."/>
        </authorList>
    </citation>
    <scope>NUCLEOTIDE SEQUENCE</scope>
</reference>